<dbReference type="InterPro" id="IPR004838">
    <property type="entry name" value="NHTrfase_class1_PyrdxlP-BS"/>
</dbReference>
<reference evidence="16" key="1">
    <citation type="submission" date="2021-02" db="EMBL/GenBank/DDBJ databases">
        <authorList>
            <person name="Han P."/>
        </authorList>
    </citation>
    <scope>NUCLEOTIDE SEQUENCE</scope>
    <source>
        <strain evidence="16">Candidatus Nitrosotenuis uzonensis 5A</strain>
    </source>
</reference>
<protein>
    <recommendedName>
        <fullName evidence="4">threonine-phosphate decarboxylase</fullName>
        <ecNumber evidence="4">4.1.1.81</ecNumber>
    </recommendedName>
    <alternativeName>
        <fullName evidence="13">L-threonine-O-3-phosphate decarboxylase</fullName>
    </alternativeName>
</protein>
<dbReference type="SUPFAM" id="SSF53383">
    <property type="entry name" value="PLP-dependent transferases"/>
    <property type="match status" value="1"/>
</dbReference>
<dbReference type="CDD" id="cd00609">
    <property type="entry name" value="AAT_like"/>
    <property type="match status" value="1"/>
</dbReference>
<evidence type="ECO:0000256" key="12">
    <source>
        <dbReference type="ARBA" id="ARBA00029440"/>
    </source>
</evidence>
<name>A0A812F1D5_9ARCH</name>
<dbReference type="Gene3D" id="3.90.1150.10">
    <property type="entry name" value="Aspartate Aminotransferase, domain 1"/>
    <property type="match status" value="1"/>
</dbReference>
<sequence length="355" mass="39670">MKLARNAVKHKRVPHGGLYSIPNPHSTILDFSSNVNPLGCPPSVAKALRNAMSRIPIYPDRDSKALKEKIAKHLGIHQSRITIGNGATEIIYNFCRATLWKGKSTLIPAPTFGEYEAASKLCDARISFFKTMCLQDDVKEFVRKIPQGGIVFVCNPNNPTGELIPKEIMLQILRRAKRKQATIFIDECFAELTTSQESLVGHVSEFENLFVLRSLTKSFGLAGLRIGYGIGNKKIISVLENIKIPWNVSGIAQEAAALALKEKKFLARTQKLIHTESEYLKNSISKIPGLSCYDSKTNFILIRTKMHSNLLQKKLLKKGILVRDCSTFRGLDSHYIRIAVRTHKENLMLVKALGS</sequence>
<keyword evidence="9" id="KW-0663">Pyridoxal phosphate</keyword>
<dbReference type="InterPro" id="IPR015422">
    <property type="entry name" value="PyrdxlP-dep_Trfase_small"/>
</dbReference>
<keyword evidence="5" id="KW-0169">Cobalamin biosynthesis</keyword>
<dbReference type="GO" id="GO:0000105">
    <property type="term" value="P:L-histidine biosynthetic process"/>
    <property type="evidence" value="ECO:0007669"/>
    <property type="project" value="UniProtKB-KW"/>
</dbReference>
<comment type="function">
    <text evidence="2">Decarboxylates L-threonine-O-3-phosphate to yield (R)-1-amino-2-propanol O-2-phosphate, the precursor for the linkage between the nucleotide loop and the corrin ring in cobalamin.</text>
</comment>
<dbReference type="EC" id="4.1.1.81" evidence="4"/>
<dbReference type="PANTHER" id="PTHR42885">
    <property type="entry name" value="HISTIDINOL-PHOSPHATE AMINOTRANSFERASE-RELATED"/>
    <property type="match status" value="1"/>
</dbReference>
<dbReference type="RefSeq" id="WP_205098922.1">
    <property type="nucleotide sequence ID" value="NZ_CAJNAQ010000005.1"/>
</dbReference>
<keyword evidence="10" id="KW-0368">Histidine biosynthesis</keyword>
<dbReference type="PROSITE" id="PS00105">
    <property type="entry name" value="AA_TRANSFER_CLASS_1"/>
    <property type="match status" value="1"/>
</dbReference>
<comment type="catalytic activity">
    <reaction evidence="14">
        <text>O-phospho-L-threonine + H(+) = (R)-1-aminopropan-2-yl phosphate + CO2</text>
        <dbReference type="Rhea" id="RHEA:11492"/>
        <dbReference type="ChEBI" id="CHEBI:15378"/>
        <dbReference type="ChEBI" id="CHEBI:16526"/>
        <dbReference type="ChEBI" id="CHEBI:58563"/>
        <dbReference type="ChEBI" id="CHEBI:58675"/>
        <dbReference type="EC" id="4.1.1.81"/>
    </reaction>
</comment>
<dbReference type="GO" id="GO:0030170">
    <property type="term" value="F:pyridoxal phosphate binding"/>
    <property type="evidence" value="ECO:0007669"/>
    <property type="project" value="InterPro"/>
</dbReference>
<dbReference type="InterPro" id="IPR005861">
    <property type="entry name" value="HisP_aminotrans"/>
</dbReference>
<keyword evidence="7" id="KW-0028">Amino-acid biosynthesis</keyword>
<evidence type="ECO:0000256" key="1">
    <source>
        <dbReference type="ARBA" id="ARBA00001933"/>
    </source>
</evidence>
<evidence type="ECO:0000256" key="6">
    <source>
        <dbReference type="ARBA" id="ARBA00022576"/>
    </source>
</evidence>
<dbReference type="NCBIfam" id="TIGR01141">
    <property type="entry name" value="hisC"/>
    <property type="match status" value="1"/>
</dbReference>
<keyword evidence="8 16" id="KW-0808">Transferase</keyword>
<evidence type="ECO:0000256" key="13">
    <source>
        <dbReference type="ARBA" id="ARBA00029996"/>
    </source>
</evidence>
<accession>A0A812F1D5</accession>
<comment type="cofactor">
    <cofactor evidence="1">
        <name>pyridoxal 5'-phosphate</name>
        <dbReference type="ChEBI" id="CHEBI:597326"/>
    </cofactor>
</comment>
<dbReference type="UniPathway" id="UPA00148"/>
<evidence type="ECO:0000313" key="17">
    <source>
        <dbReference type="Proteomes" id="UP000655759"/>
    </source>
</evidence>
<organism evidence="16 17">
    <name type="scientific">Candidatus Nitrosotenuis uzonensis</name>
    <dbReference type="NCBI Taxonomy" id="1407055"/>
    <lineage>
        <taxon>Archaea</taxon>
        <taxon>Nitrososphaerota</taxon>
        <taxon>Candidatus Nitrosotenuis</taxon>
    </lineage>
</organism>
<dbReference type="NCBIfam" id="TIGR01140">
    <property type="entry name" value="L_thr_O3P_dcar"/>
    <property type="match status" value="1"/>
</dbReference>
<dbReference type="Pfam" id="PF00155">
    <property type="entry name" value="Aminotran_1_2"/>
    <property type="match status" value="1"/>
</dbReference>
<dbReference type="InterPro" id="IPR015424">
    <property type="entry name" value="PyrdxlP-dep_Trfase"/>
</dbReference>
<evidence type="ECO:0000256" key="8">
    <source>
        <dbReference type="ARBA" id="ARBA00022679"/>
    </source>
</evidence>
<dbReference type="InterPro" id="IPR004839">
    <property type="entry name" value="Aminotransferase_I/II_large"/>
</dbReference>
<dbReference type="EMBL" id="CAJNAQ010000005">
    <property type="protein sequence ID" value="CAE6493046.1"/>
    <property type="molecule type" value="Genomic_DNA"/>
</dbReference>
<evidence type="ECO:0000259" key="15">
    <source>
        <dbReference type="Pfam" id="PF00155"/>
    </source>
</evidence>
<evidence type="ECO:0000256" key="14">
    <source>
        <dbReference type="ARBA" id="ARBA00048531"/>
    </source>
</evidence>
<evidence type="ECO:0000256" key="9">
    <source>
        <dbReference type="ARBA" id="ARBA00022898"/>
    </source>
</evidence>
<evidence type="ECO:0000256" key="7">
    <source>
        <dbReference type="ARBA" id="ARBA00022605"/>
    </source>
</evidence>
<feature type="domain" description="Aminotransferase class I/classII large" evidence="15">
    <location>
        <begin position="27"/>
        <end position="353"/>
    </location>
</feature>
<proteinExistence type="predicted"/>
<evidence type="ECO:0000256" key="11">
    <source>
        <dbReference type="ARBA" id="ARBA00023239"/>
    </source>
</evidence>
<evidence type="ECO:0000256" key="4">
    <source>
        <dbReference type="ARBA" id="ARBA00012285"/>
    </source>
</evidence>
<dbReference type="InterPro" id="IPR005860">
    <property type="entry name" value="CobD"/>
</dbReference>
<dbReference type="AlphaFoldDB" id="A0A812F1D5"/>
<comment type="pathway">
    <text evidence="12">Amino-acid biosynthesis.</text>
</comment>
<comment type="caution">
    <text evidence="16">The sequence shown here is derived from an EMBL/GenBank/DDBJ whole genome shotgun (WGS) entry which is preliminary data.</text>
</comment>
<evidence type="ECO:0000256" key="2">
    <source>
        <dbReference type="ARBA" id="ARBA00003444"/>
    </source>
</evidence>
<dbReference type="GO" id="GO:0048472">
    <property type="term" value="F:threonine-phosphate decarboxylase activity"/>
    <property type="evidence" value="ECO:0007669"/>
    <property type="project" value="UniProtKB-EC"/>
</dbReference>
<dbReference type="GO" id="GO:0004400">
    <property type="term" value="F:histidinol-phosphate transaminase activity"/>
    <property type="evidence" value="ECO:0007669"/>
    <property type="project" value="InterPro"/>
</dbReference>
<evidence type="ECO:0000256" key="10">
    <source>
        <dbReference type="ARBA" id="ARBA00023102"/>
    </source>
</evidence>
<evidence type="ECO:0000256" key="3">
    <source>
        <dbReference type="ARBA" id="ARBA00004953"/>
    </source>
</evidence>
<dbReference type="Proteomes" id="UP000655759">
    <property type="component" value="Unassembled WGS sequence"/>
</dbReference>
<evidence type="ECO:0000313" key="16">
    <source>
        <dbReference type="EMBL" id="CAE6493046.1"/>
    </source>
</evidence>
<keyword evidence="6 16" id="KW-0032">Aminotransferase</keyword>
<keyword evidence="11" id="KW-0456">Lyase</keyword>
<gene>
    <name evidence="16" type="ORF">NUZ5A_50109</name>
</gene>
<dbReference type="InterPro" id="IPR015421">
    <property type="entry name" value="PyrdxlP-dep_Trfase_major"/>
</dbReference>
<dbReference type="PANTHER" id="PTHR42885:SF1">
    <property type="entry name" value="THREONINE-PHOSPHATE DECARBOXYLASE"/>
    <property type="match status" value="1"/>
</dbReference>
<dbReference type="GO" id="GO:0009236">
    <property type="term" value="P:cobalamin biosynthetic process"/>
    <property type="evidence" value="ECO:0007669"/>
    <property type="project" value="UniProtKB-UniPathway"/>
</dbReference>
<evidence type="ECO:0000256" key="5">
    <source>
        <dbReference type="ARBA" id="ARBA00022573"/>
    </source>
</evidence>
<comment type="pathway">
    <text evidence="3">Cofactor biosynthesis; adenosylcobalamin biosynthesis.</text>
</comment>
<dbReference type="Gene3D" id="3.40.640.10">
    <property type="entry name" value="Type I PLP-dependent aspartate aminotransferase-like (Major domain)"/>
    <property type="match status" value="1"/>
</dbReference>